<sequence length="66" mass="7515">MRLSNRWVAKMKVLPESGMGYQVVDVHLKDGRVVREVIVINCEVMVEQGNQSFSEGDIQDVELHKS</sequence>
<comment type="caution">
    <text evidence="1">The sequence shown here is derived from an EMBL/GenBank/DDBJ whole genome shotgun (WGS) entry which is preliminary data.</text>
</comment>
<gene>
    <name evidence="1" type="ORF">A2650_03840</name>
</gene>
<name>A0A1F8EMA0_9BACT</name>
<proteinExistence type="predicted"/>
<accession>A0A1F8EMA0</accession>
<dbReference type="EMBL" id="MGJD01000001">
    <property type="protein sequence ID" value="OGN01963.1"/>
    <property type="molecule type" value="Genomic_DNA"/>
</dbReference>
<reference evidence="1 2" key="1">
    <citation type="journal article" date="2016" name="Nat. Commun.">
        <title>Thousands of microbial genomes shed light on interconnected biogeochemical processes in an aquifer system.</title>
        <authorList>
            <person name="Anantharaman K."/>
            <person name="Brown C.T."/>
            <person name="Hug L.A."/>
            <person name="Sharon I."/>
            <person name="Castelle C.J."/>
            <person name="Probst A.J."/>
            <person name="Thomas B.C."/>
            <person name="Singh A."/>
            <person name="Wilkins M.J."/>
            <person name="Karaoz U."/>
            <person name="Brodie E.L."/>
            <person name="Williams K.H."/>
            <person name="Hubbard S.S."/>
            <person name="Banfield J.F."/>
        </authorList>
    </citation>
    <scope>NUCLEOTIDE SEQUENCE [LARGE SCALE GENOMIC DNA]</scope>
</reference>
<dbReference type="AlphaFoldDB" id="A0A1F8EMA0"/>
<evidence type="ECO:0000313" key="1">
    <source>
        <dbReference type="EMBL" id="OGN01963.1"/>
    </source>
</evidence>
<dbReference type="Proteomes" id="UP000177117">
    <property type="component" value="Unassembled WGS sequence"/>
</dbReference>
<organism evidence="1 2">
    <name type="scientific">Candidatus Yanofskybacteria bacterium RIFCSPHIGHO2_01_FULL_41_53</name>
    <dbReference type="NCBI Taxonomy" id="1802663"/>
    <lineage>
        <taxon>Bacteria</taxon>
        <taxon>Candidatus Yanofskyibacteriota</taxon>
    </lineage>
</organism>
<protein>
    <submittedName>
        <fullName evidence="1">Uncharacterized protein</fullName>
    </submittedName>
</protein>
<evidence type="ECO:0000313" key="2">
    <source>
        <dbReference type="Proteomes" id="UP000177117"/>
    </source>
</evidence>